<dbReference type="EMBL" id="PGOL01002399">
    <property type="protein sequence ID" value="PKI48394.1"/>
    <property type="molecule type" value="Genomic_DNA"/>
</dbReference>
<gene>
    <name evidence="1" type="ORF">CRG98_031247</name>
</gene>
<name>A0A2I0IWN6_PUNGR</name>
<dbReference type="Proteomes" id="UP000233551">
    <property type="component" value="Unassembled WGS sequence"/>
</dbReference>
<reference evidence="1 2" key="1">
    <citation type="submission" date="2017-11" db="EMBL/GenBank/DDBJ databases">
        <title>De-novo sequencing of pomegranate (Punica granatum L.) genome.</title>
        <authorList>
            <person name="Akparov Z."/>
            <person name="Amiraslanov A."/>
            <person name="Hajiyeva S."/>
            <person name="Abbasov M."/>
            <person name="Kaur K."/>
            <person name="Hamwieh A."/>
            <person name="Solovyev V."/>
            <person name="Salamov A."/>
            <person name="Braich B."/>
            <person name="Kosarev P."/>
            <person name="Mahmoud A."/>
            <person name="Hajiyev E."/>
            <person name="Babayeva S."/>
            <person name="Izzatullayeva V."/>
            <person name="Mammadov A."/>
            <person name="Mammadov A."/>
            <person name="Sharifova S."/>
            <person name="Ojaghi J."/>
            <person name="Eynullazada K."/>
            <person name="Bayramov B."/>
            <person name="Abdulazimova A."/>
            <person name="Shahmuradov I."/>
        </authorList>
    </citation>
    <scope>NUCLEOTIDE SEQUENCE [LARGE SCALE GENOMIC DNA]</scope>
    <source>
        <strain evidence="2">cv. AG2017</strain>
        <tissue evidence="1">Leaf</tissue>
    </source>
</reference>
<comment type="caution">
    <text evidence="1">The sequence shown here is derived from an EMBL/GenBank/DDBJ whole genome shotgun (WGS) entry which is preliminary data.</text>
</comment>
<accession>A0A2I0IWN6</accession>
<dbReference type="AlphaFoldDB" id="A0A2I0IWN6"/>
<evidence type="ECO:0000313" key="1">
    <source>
        <dbReference type="EMBL" id="PKI48394.1"/>
    </source>
</evidence>
<evidence type="ECO:0000313" key="2">
    <source>
        <dbReference type="Proteomes" id="UP000233551"/>
    </source>
</evidence>
<organism evidence="1 2">
    <name type="scientific">Punica granatum</name>
    <name type="common">Pomegranate</name>
    <dbReference type="NCBI Taxonomy" id="22663"/>
    <lineage>
        <taxon>Eukaryota</taxon>
        <taxon>Viridiplantae</taxon>
        <taxon>Streptophyta</taxon>
        <taxon>Embryophyta</taxon>
        <taxon>Tracheophyta</taxon>
        <taxon>Spermatophyta</taxon>
        <taxon>Magnoliopsida</taxon>
        <taxon>eudicotyledons</taxon>
        <taxon>Gunneridae</taxon>
        <taxon>Pentapetalae</taxon>
        <taxon>rosids</taxon>
        <taxon>malvids</taxon>
        <taxon>Myrtales</taxon>
        <taxon>Lythraceae</taxon>
        <taxon>Punica</taxon>
    </lineage>
</organism>
<sequence length="58" mass="6364">MGLVMGWAFIKARTIRADLITLGANDYYGYLEGSLGYPGLLTLPQNSIGSLRVRFDPT</sequence>
<keyword evidence="2" id="KW-1185">Reference proteome</keyword>
<protein>
    <submittedName>
        <fullName evidence="1">Uncharacterized protein</fullName>
    </submittedName>
</protein>
<proteinExistence type="predicted"/>